<evidence type="ECO:0000313" key="2">
    <source>
        <dbReference type="EMBL" id="MBB4122572.1"/>
    </source>
</evidence>
<gene>
    <name evidence="2" type="ORF">GGR30_002504</name>
</gene>
<dbReference type="PANTHER" id="PTHR37023:SF1">
    <property type="entry name" value="ISSOD25 TRANSPOSASE TNPA_ISSOD25"/>
    <property type="match status" value="1"/>
</dbReference>
<reference evidence="2 3" key="1">
    <citation type="submission" date="2020-08" db="EMBL/GenBank/DDBJ databases">
        <title>Genomic Encyclopedia of Type Strains, Phase IV (KMG-IV): sequencing the most valuable type-strain genomes for metagenomic binning, comparative biology and taxonomic classification.</title>
        <authorList>
            <person name="Goeker M."/>
        </authorList>
    </citation>
    <scope>NUCLEOTIDE SEQUENCE [LARGE SCALE GENOMIC DNA]</scope>
    <source>
        <strain evidence="2 3">DSM 28101</strain>
    </source>
</reference>
<sequence length="101" mass="11328">MTLATAEFIRRFLIHILPKGFHRIRHYGLLAGGSRKTCVAHARELLNAIPPSDHDATDEPTVIRPQCPCCGGRMIVIEVFERWRQPRGPPESATANRENAS</sequence>
<dbReference type="GO" id="GO:0003677">
    <property type="term" value="F:DNA binding"/>
    <property type="evidence" value="ECO:0007669"/>
    <property type="project" value="InterPro"/>
</dbReference>
<dbReference type="GO" id="GO:0006313">
    <property type="term" value="P:DNA transposition"/>
    <property type="evidence" value="ECO:0007669"/>
    <property type="project" value="InterPro"/>
</dbReference>
<dbReference type="Pfam" id="PF04986">
    <property type="entry name" value="Y2_Tnp"/>
    <property type="match status" value="1"/>
</dbReference>
<evidence type="ECO:0000259" key="1">
    <source>
        <dbReference type="Pfam" id="PF04986"/>
    </source>
</evidence>
<dbReference type="EMBL" id="JACIDZ010000007">
    <property type="protein sequence ID" value="MBB4122572.1"/>
    <property type="molecule type" value="Genomic_DNA"/>
</dbReference>
<dbReference type="PANTHER" id="PTHR37023">
    <property type="entry name" value="TRANSPOSASE"/>
    <property type="match status" value="1"/>
</dbReference>
<comment type="caution">
    <text evidence="2">The sequence shown here is derived from an EMBL/GenBank/DDBJ whole genome shotgun (WGS) entry which is preliminary data.</text>
</comment>
<feature type="domain" description="Transposase IS801/IS1294" evidence="1">
    <location>
        <begin position="1"/>
        <end position="35"/>
    </location>
</feature>
<dbReference type="Proteomes" id="UP000530571">
    <property type="component" value="Unassembled WGS sequence"/>
</dbReference>
<organism evidence="2 3">
    <name type="scientific">Martelella radicis</name>
    <dbReference type="NCBI Taxonomy" id="1397476"/>
    <lineage>
        <taxon>Bacteria</taxon>
        <taxon>Pseudomonadati</taxon>
        <taxon>Pseudomonadota</taxon>
        <taxon>Alphaproteobacteria</taxon>
        <taxon>Hyphomicrobiales</taxon>
        <taxon>Aurantimonadaceae</taxon>
        <taxon>Martelella</taxon>
    </lineage>
</organism>
<proteinExistence type="predicted"/>
<name>A0A7W6P9R4_9HYPH</name>
<evidence type="ECO:0000313" key="3">
    <source>
        <dbReference type="Proteomes" id="UP000530571"/>
    </source>
</evidence>
<keyword evidence="3" id="KW-1185">Reference proteome</keyword>
<accession>A0A7W6P9R4</accession>
<dbReference type="InterPro" id="IPR007069">
    <property type="entry name" value="Transposase_32"/>
</dbReference>
<dbReference type="GO" id="GO:0004803">
    <property type="term" value="F:transposase activity"/>
    <property type="evidence" value="ECO:0007669"/>
    <property type="project" value="InterPro"/>
</dbReference>
<dbReference type="AlphaFoldDB" id="A0A7W6P9R4"/>
<protein>
    <recommendedName>
        <fullName evidence="1">Transposase IS801/IS1294 domain-containing protein</fullName>
    </recommendedName>
</protein>